<dbReference type="VEuPathDB" id="FungiDB:RhiirA1_417559"/>
<gene>
    <name evidence="2" type="ORF">RhiirC2_749299</name>
</gene>
<comment type="caution">
    <text evidence="2">The sequence shown here is derived from an EMBL/GenBank/DDBJ whole genome shotgun (WGS) entry which is preliminary data.</text>
</comment>
<keyword evidence="1" id="KW-0472">Membrane</keyword>
<organism evidence="2 3">
    <name type="scientific">Rhizophagus irregularis</name>
    <dbReference type="NCBI Taxonomy" id="588596"/>
    <lineage>
        <taxon>Eukaryota</taxon>
        <taxon>Fungi</taxon>
        <taxon>Fungi incertae sedis</taxon>
        <taxon>Mucoromycota</taxon>
        <taxon>Glomeromycotina</taxon>
        <taxon>Glomeromycetes</taxon>
        <taxon>Glomerales</taxon>
        <taxon>Glomeraceae</taxon>
        <taxon>Rhizophagus</taxon>
    </lineage>
</organism>
<proteinExistence type="predicted"/>
<keyword evidence="1" id="KW-1133">Transmembrane helix</keyword>
<feature type="transmembrane region" description="Helical" evidence="1">
    <location>
        <begin position="549"/>
        <end position="572"/>
    </location>
</feature>
<reference evidence="2 3" key="1">
    <citation type="submission" date="2016-04" db="EMBL/GenBank/DDBJ databases">
        <title>Genome analyses suggest a sexual origin of heterokaryosis in a supposedly ancient asexual fungus.</title>
        <authorList>
            <person name="Ropars J."/>
            <person name="Sedzielewska K."/>
            <person name="Noel J."/>
            <person name="Charron P."/>
            <person name="Farinelli L."/>
            <person name="Marton T."/>
            <person name="Kruger M."/>
            <person name="Pelin A."/>
            <person name="Brachmann A."/>
            <person name="Corradi N."/>
        </authorList>
    </citation>
    <scope>NUCLEOTIDE SEQUENCE [LARGE SCALE GENOMIC DNA]</scope>
    <source>
        <strain evidence="2 3">C2</strain>
    </source>
</reference>
<name>A0A2N1N4Z5_9GLOM</name>
<dbReference type="Pfam" id="PF17010">
    <property type="entry name" value="DUF5092"/>
    <property type="match status" value="1"/>
</dbReference>
<keyword evidence="1" id="KW-0812">Transmembrane</keyword>
<dbReference type="VEuPathDB" id="FungiDB:RhiirFUN_006189"/>
<dbReference type="EMBL" id="LLXL01000785">
    <property type="protein sequence ID" value="PKK68938.1"/>
    <property type="molecule type" value="Genomic_DNA"/>
</dbReference>
<feature type="transmembrane region" description="Helical" evidence="1">
    <location>
        <begin position="523"/>
        <end position="543"/>
    </location>
</feature>
<sequence length="574" mass="65185">MVEINENNVNIKENRTEMTTKEEETMDKKVVEDVSIKNNNNEPSTTTMTTTTTTTTKSTTEVDNISHSISIYDEKNNLSIKRIIQIIGKGHSKKNNNVAENSKIQNYDNDNLLIHEFDATTEDPFTLESFDTLIQQHSEKDKDFIIARVTTVDPTDELKSYHSYYSGHHINKVLFRTQPDQGLLHRMKAKNPLNNMNIIGDVHYYVVKASSVKKLPTFTKSSSMSTTSKKTLRVNGESTIMATSSLDKVEKDVTKINIDNIDDIRSNSNKLRSAPPSIWNFERNDDDDDEKFAIEMESTSNNKRWSADDSLKPLPKAITANHNSSTSGADENFERKLTNFKLQTFNNHDDNENNSHSSKIIIPPIVNNEISVSISHNDLKEQQIDSPITLTQSPTKDSHSISINEEGGVEDGTIYYKAKFYATDDDFLMHSVIRHFFKANALEPMDAQLFTINTSSHNNPNVNVTPSARLERIVTGHETYLLDPMVIGNMRPPVARSIDSNELNAVPTSRWRRALNNMRMNKGLRWLVLMYMIFGFLLIRFVVAETYAYLMAFLLMLCLFLVFCVGSGVGIWGR</sequence>
<reference evidence="2 3" key="2">
    <citation type="submission" date="2017-10" db="EMBL/GenBank/DDBJ databases">
        <title>Extensive intraspecific genome diversity in a model arbuscular mycorrhizal fungus.</title>
        <authorList>
            <person name="Chen E.C.H."/>
            <person name="Morin E."/>
            <person name="Baudet D."/>
            <person name="Noel J."/>
            <person name="Ndikumana S."/>
            <person name="Charron P."/>
            <person name="St-Onge C."/>
            <person name="Giorgi J."/>
            <person name="Grigoriev I.V."/>
            <person name="Roux C."/>
            <person name="Martin F.M."/>
            <person name="Corradi N."/>
        </authorList>
    </citation>
    <scope>NUCLEOTIDE SEQUENCE [LARGE SCALE GENOMIC DNA]</scope>
    <source>
        <strain evidence="2 3">C2</strain>
    </source>
</reference>
<dbReference type="AlphaFoldDB" id="A0A2N1N4Z5"/>
<dbReference type="Proteomes" id="UP000233469">
    <property type="component" value="Unassembled WGS sequence"/>
</dbReference>
<evidence type="ECO:0000313" key="3">
    <source>
        <dbReference type="Proteomes" id="UP000233469"/>
    </source>
</evidence>
<evidence type="ECO:0000256" key="1">
    <source>
        <dbReference type="SAM" id="Phobius"/>
    </source>
</evidence>
<evidence type="ECO:0000313" key="2">
    <source>
        <dbReference type="EMBL" id="PKK68938.1"/>
    </source>
</evidence>
<dbReference type="VEuPathDB" id="FungiDB:FUN_004045"/>
<protein>
    <submittedName>
        <fullName evidence="2">Uncharacterized protein</fullName>
    </submittedName>
</protein>
<dbReference type="InterPro" id="IPR031537">
    <property type="entry name" value="DUF5092"/>
</dbReference>
<accession>A0A2N1N4Z5</accession>